<feature type="compositionally biased region" description="Polar residues" evidence="1">
    <location>
        <begin position="119"/>
        <end position="130"/>
    </location>
</feature>
<feature type="region of interest" description="Disordered" evidence="1">
    <location>
        <begin position="1"/>
        <end position="32"/>
    </location>
</feature>
<proteinExistence type="predicted"/>
<dbReference type="AlphaFoldDB" id="A0AAJ4ZCV5"/>
<reference evidence="2 3" key="1">
    <citation type="submission" date="2018-06" db="EMBL/GenBank/DDBJ databases">
        <authorList>
            <consortium name="Pathogen Informatics"/>
            <person name="Doyle S."/>
        </authorList>
    </citation>
    <scope>NUCLEOTIDE SEQUENCE [LARGE SCALE GENOMIC DNA]</scope>
    <source>
        <strain evidence="2 3">NCTC13159</strain>
    </source>
</reference>
<evidence type="ECO:0000313" key="2">
    <source>
        <dbReference type="EMBL" id="SUA91050.1"/>
    </source>
</evidence>
<gene>
    <name evidence="2" type="ORF">NCTC13159_02539</name>
</gene>
<feature type="compositionally biased region" description="Polar residues" evidence="1">
    <location>
        <begin position="16"/>
        <end position="26"/>
    </location>
</feature>
<comment type="caution">
    <text evidence="2">The sequence shown here is derived from an EMBL/GenBank/DDBJ whole genome shotgun (WGS) entry which is preliminary data.</text>
</comment>
<accession>A0AAJ4ZCV5</accession>
<evidence type="ECO:0000313" key="3">
    <source>
        <dbReference type="Proteomes" id="UP000254589"/>
    </source>
</evidence>
<feature type="compositionally biased region" description="Basic and acidic residues" evidence="1">
    <location>
        <begin position="134"/>
        <end position="151"/>
    </location>
</feature>
<dbReference type="EMBL" id="UGSJ01000001">
    <property type="protein sequence ID" value="SUA91050.1"/>
    <property type="molecule type" value="Genomic_DNA"/>
</dbReference>
<evidence type="ECO:0000256" key="1">
    <source>
        <dbReference type="SAM" id="MobiDB-lite"/>
    </source>
</evidence>
<sequence length="541" mass="58235">MLPVSGTEAQCPRSPVTASTSASPRQSAPPPTTLAANVRAVYQANGESFGVPSIWLEHLPPPTTPAILDVLLDMQGIPAPHVGVVSGMLSSPLQQPSRPSTAAILDAVLDMHGVPASPAQRSLQPQTWETHASGGDRKRVATQDAGSRGDADLMPPPAQTVRKETCTERRRTTVTLEMLREWQRLGKEGISQAGGLNGVAGRYSVSLSALKNYLCSDGTLTRHAEDRLNPPGTEITPEMLREWQGLGKQGIAKAGGLDGLARQYGVTSSALRNYLRANGTLTKRAEDRLNPPCREITDEMLREWQGLGRQGIEKAGGLDGVAGQYGVTSVALRMYLHADGTLTKRAEDRFNPPGREITPEMLWEWQGLGRQGIAKAGGLDGVARQYGVTASALKIYLRADGTLTRRAEDRLNPPGTEITDEMLREWQGLGKQGIAKAGGLDGVARQYGVAVGTLNRYLRLDGTLTKLAEDRLDPPGAEITLAMLREWQRLGKQGVEKAGGRDGVARQYDVTAGALRIYLRADGTLTKRAEERLGRDAAQPM</sequence>
<name>A0AAJ4ZCV5_PANPU</name>
<feature type="region of interest" description="Disordered" evidence="1">
    <location>
        <begin position="116"/>
        <end position="168"/>
    </location>
</feature>
<dbReference type="Proteomes" id="UP000254589">
    <property type="component" value="Unassembled WGS sequence"/>
</dbReference>
<protein>
    <submittedName>
        <fullName evidence="2">Uncharacterized protein</fullName>
    </submittedName>
</protein>
<organism evidence="2 3">
    <name type="scientific">Pandoraea pulmonicola</name>
    <dbReference type="NCBI Taxonomy" id="93221"/>
    <lineage>
        <taxon>Bacteria</taxon>
        <taxon>Pseudomonadati</taxon>
        <taxon>Pseudomonadota</taxon>
        <taxon>Betaproteobacteria</taxon>
        <taxon>Burkholderiales</taxon>
        <taxon>Burkholderiaceae</taxon>
        <taxon>Pandoraea</taxon>
    </lineage>
</organism>